<keyword evidence="5 7" id="KW-1133">Transmembrane helix</keyword>
<keyword evidence="4 7" id="KW-0812">Transmembrane</keyword>
<sequence>MIPLYDSISARRLSVTNYGIIAACAAVFLIQFFAAGRDQQIIEDFGLMPIRVTSGNQAYIARMTPLTANSTDAIGSTPKPDLAPIVLTIEPSPISPLATLVTSLFLHAGWLQLLINLWFLAIFGDNVEDRFGHVGYLCFYLLCGVFSGLLVLFMGSESVKLTIGAAGAVAGVIGAYMVIFPSAQIVTLTPFGKMFRRIQVPAIYLVIVWIILQWALSRIGHFPLIEMTWWTHLGGLVSGVILAAILRAFGWLQAGELHDPCAERGYF</sequence>
<dbReference type="Pfam" id="PF01694">
    <property type="entry name" value="Rhomboid"/>
    <property type="match status" value="1"/>
</dbReference>
<feature type="transmembrane region" description="Helical" evidence="7">
    <location>
        <begin position="97"/>
        <end position="122"/>
    </location>
</feature>
<accession>A0A518GQH7</accession>
<feature type="transmembrane region" description="Helical" evidence="7">
    <location>
        <begin position="15"/>
        <end position="34"/>
    </location>
</feature>
<feature type="domain" description="Peptidase S54 rhomboid" evidence="8">
    <location>
        <begin position="98"/>
        <end position="247"/>
    </location>
</feature>
<dbReference type="RefSeq" id="WP_145300852.1">
    <property type="nucleotide sequence ID" value="NZ_CP036299.1"/>
</dbReference>
<gene>
    <name evidence="9" type="ORF">Spb1_27850</name>
</gene>
<dbReference type="AlphaFoldDB" id="A0A518GQH7"/>
<dbReference type="InterPro" id="IPR035952">
    <property type="entry name" value="Rhomboid-like_sf"/>
</dbReference>
<keyword evidence="3" id="KW-0997">Cell inner membrane</keyword>
<evidence type="ECO:0000256" key="2">
    <source>
        <dbReference type="ARBA" id="ARBA00022475"/>
    </source>
</evidence>
<feature type="transmembrane region" description="Helical" evidence="7">
    <location>
        <begin position="229"/>
        <end position="249"/>
    </location>
</feature>
<dbReference type="PANTHER" id="PTHR43066:SF26">
    <property type="entry name" value="RHOMBOID PROTEASE GLPG"/>
    <property type="match status" value="1"/>
</dbReference>
<evidence type="ECO:0000313" key="10">
    <source>
        <dbReference type="Proteomes" id="UP000315349"/>
    </source>
</evidence>
<evidence type="ECO:0000256" key="4">
    <source>
        <dbReference type="ARBA" id="ARBA00022692"/>
    </source>
</evidence>
<evidence type="ECO:0000256" key="1">
    <source>
        <dbReference type="ARBA" id="ARBA00004141"/>
    </source>
</evidence>
<evidence type="ECO:0000256" key="7">
    <source>
        <dbReference type="SAM" id="Phobius"/>
    </source>
</evidence>
<evidence type="ECO:0000256" key="3">
    <source>
        <dbReference type="ARBA" id="ARBA00022519"/>
    </source>
</evidence>
<evidence type="ECO:0000256" key="6">
    <source>
        <dbReference type="ARBA" id="ARBA00023136"/>
    </source>
</evidence>
<feature type="transmembrane region" description="Helical" evidence="7">
    <location>
        <begin position="134"/>
        <end position="155"/>
    </location>
</feature>
<feature type="transmembrane region" description="Helical" evidence="7">
    <location>
        <begin position="161"/>
        <end position="186"/>
    </location>
</feature>
<name>A0A518GQH7_9PLAN</name>
<reference evidence="9 10" key="1">
    <citation type="submission" date="2019-02" db="EMBL/GenBank/DDBJ databases">
        <title>Deep-cultivation of Planctomycetes and their phenomic and genomic characterization uncovers novel biology.</title>
        <authorList>
            <person name="Wiegand S."/>
            <person name="Jogler M."/>
            <person name="Boedeker C."/>
            <person name="Pinto D."/>
            <person name="Vollmers J."/>
            <person name="Rivas-Marin E."/>
            <person name="Kohn T."/>
            <person name="Peeters S.H."/>
            <person name="Heuer A."/>
            <person name="Rast P."/>
            <person name="Oberbeckmann S."/>
            <person name="Bunk B."/>
            <person name="Jeske O."/>
            <person name="Meyerdierks A."/>
            <person name="Storesund J.E."/>
            <person name="Kallscheuer N."/>
            <person name="Luecker S."/>
            <person name="Lage O.M."/>
            <person name="Pohl T."/>
            <person name="Merkel B.J."/>
            <person name="Hornburger P."/>
            <person name="Mueller R.-W."/>
            <person name="Bruemmer F."/>
            <person name="Labrenz M."/>
            <person name="Spormann A.M."/>
            <person name="Op den Camp H."/>
            <person name="Overmann J."/>
            <person name="Amann R."/>
            <person name="Jetten M.S.M."/>
            <person name="Mascher T."/>
            <person name="Medema M.H."/>
            <person name="Devos D.P."/>
            <person name="Kaster A.-K."/>
            <person name="Ovreas L."/>
            <person name="Rohde M."/>
            <person name="Galperin M.Y."/>
            <person name="Jogler C."/>
        </authorList>
    </citation>
    <scope>NUCLEOTIDE SEQUENCE [LARGE SCALE GENOMIC DNA]</scope>
    <source>
        <strain evidence="9 10">Spb1</strain>
    </source>
</reference>
<dbReference type="GO" id="GO:0004252">
    <property type="term" value="F:serine-type endopeptidase activity"/>
    <property type="evidence" value="ECO:0007669"/>
    <property type="project" value="InterPro"/>
</dbReference>
<dbReference type="GO" id="GO:0016020">
    <property type="term" value="C:membrane"/>
    <property type="evidence" value="ECO:0007669"/>
    <property type="project" value="UniProtKB-SubCell"/>
</dbReference>
<dbReference type="PANTHER" id="PTHR43066">
    <property type="entry name" value="RHOMBOID-RELATED PROTEIN"/>
    <property type="match status" value="1"/>
</dbReference>
<organism evidence="9 10">
    <name type="scientific">Planctopirus ephydatiae</name>
    <dbReference type="NCBI Taxonomy" id="2528019"/>
    <lineage>
        <taxon>Bacteria</taxon>
        <taxon>Pseudomonadati</taxon>
        <taxon>Planctomycetota</taxon>
        <taxon>Planctomycetia</taxon>
        <taxon>Planctomycetales</taxon>
        <taxon>Planctomycetaceae</taxon>
        <taxon>Planctopirus</taxon>
    </lineage>
</organism>
<dbReference type="InterPro" id="IPR022764">
    <property type="entry name" value="Peptidase_S54_rhomboid_dom"/>
</dbReference>
<evidence type="ECO:0000259" key="8">
    <source>
        <dbReference type="Pfam" id="PF01694"/>
    </source>
</evidence>
<feature type="transmembrane region" description="Helical" evidence="7">
    <location>
        <begin position="198"/>
        <end position="217"/>
    </location>
</feature>
<protein>
    <submittedName>
        <fullName evidence="9">Rhomboid family protein</fullName>
    </submittedName>
</protein>
<dbReference type="Proteomes" id="UP000315349">
    <property type="component" value="Chromosome"/>
</dbReference>
<dbReference type="OrthoDB" id="9813074at2"/>
<dbReference type="KEGG" id="peh:Spb1_27850"/>
<comment type="subcellular location">
    <subcellularLocation>
        <location evidence="1">Membrane</location>
        <topology evidence="1">Multi-pass membrane protein</topology>
    </subcellularLocation>
</comment>
<evidence type="ECO:0000313" key="9">
    <source>
        <dbReference type="EMBL" id="QDV30850.1"/>
    </source>
</evidence>
<dbReference type="SUPFAM" id="SSF144091">
    <property type="entry name" value="Rhomboid-like"/>
    <property type="match status" value="1"/>
</dbReference>
<keyword evidence="2" id="KW-1003">Cell membrane</keyword>
<dbReference type="Gene3D" id="1.20.1540.10">
    <property type="entry name" value="Rhomboid-like"/>
    <property type="match status" value="1"/>
</dbReference>
<evidence type="ECO:0000256" key="5">
    <source>
        <dbReference type="ARBA" id="ARBA00022989"/>
    </source>
</evidence>
<dbReference type="EMBL" id="CP036299">
    <property type="protein sequence ID" value="QDV30850.1"/>
    <property type="molecule type" value="Genomic_DNA"/>
</dbReference>
<keyword evidence="6 7" id="KW-0472">Membrane</keyword>
<keyword evidence="10" id="KW-1185">Reference proteome</keyword>
<proteinExistence type="predicted"/>